<dbReference type="EMBL" id="UINC01069636">
    <property type="protein sequence ID" value="SVC03162.1"/>
    <property type="molecule type" value="Genomic_DNA"/>
</dbReference>
<dbReference type="InterPro" id="IPR006464">
    <property type="entry name" value="AcTrfase_RimI/Ard1"/>
</dbReference>
<dbReference type="InterPro" id="IPR000182">
    <property type="entry name" value="GNAT_dom"/>
</dbReference>
<proteinExistence type="inferred from homology"/>
<sequence>VLEIEESAFSHPWTVADFEWLSQDERSLNLGVWKGEALVGYAFGAVEGAVFHLASLAVDSTCQRQGWGSRLLSGSLERAARRGCRSCRLEVRRSNEVALNMYGKFGFAVDGVRRRFYSKPVEDAWLLSRSLAAARGPSDRRNKCNRRR</sequence>
<protein>
    <recommendedName>
        <fullName evidence="5">N-acetyltransferase domain-containing protein</fullName>
    </recommendedName>
</protein>
<evidence type="ECO:0000259" key="5">
    <source>
        <dbReference type="PROSITE" id="PS51186"/>
    </source>
</evidence>
<gene>
    <name evidence="6" type="ORF">METZ01_LOCUS256016</name>
</gene>
<dbReference type="InterPro" id="IPR016181">
    <property type="entry name" value="Acyl_CoA_acyltransferase"/>
</dbReference>
<name>A0A382IVD5_9ZZZZ</name>
<dbReference type="SUPFAM" id="SSF55729">
    <property type="entry name" value="Acyl-CoA N-acyltransferases (Nat)"/>
    <property type="match status" value="1"/>
</dbReference>
<dbReference type="NCBIfam" id="TIGR01575">
    <property type="entry name" value="rimI"/>
    <property type="match status" value="1"/>
</dbReference>
<feature type="non-terminal residue" evidence="6">
    <location>
        <position position="1"/>
    </location>
</feature>
<keyword evidence="3" id="KW-0808">Transferase</keyword>
<dbReference type="Pfam" id="PF00583">
    <property type="entry name" value="Acetyltransf_1"/>
    <property type="match status" value="1"/>
</dbReference>
<dbReference type="CDD" id="cd04301">
    <property type="entry name" value="NAT_SF"/>
    <property type="match status" value="1"/>
</dbReference>
<keyword evidence="4" id="KW-0012">Acyltransferase</keyword>
<feature type="domain" description="N-acetyltransferase" evidence="5">
    <location>
        <begin position="1"/>
        <end position="132"/>
    </location>
</feature>
<dbReference type="AlphaFoldDB" id="A0A382IVD5"/>
<evidence type="ECO:0000313" key="6">
    <source>
        <dbReference type="EMBL" id="SVC03162.1"/>
    </source>
</evidence>
<evidence type="ECO:0000256" key="4">
    <source>
        <dbReference type="ARBA" id="ARBA00023315"/>
    </source>
</evidence>
<dbReference type="GO" id="GO:0008080">
    <property type="term" value="F:N-acetyltransferase activity"/>
    <property type="evidence" value="ECO:0007669"/>
    <property type="project" value="InterPro"/>
</dbReference>
<comment type="similarity">
    <text evidence="1">Belongs to the acetyltransferase family. RimI subfamily.</text>
</comment>
<keyword evidence="2" id="KW-0963">Cytoplasm</keyword>
<accession>A0A382IVD5</accession>
<evidence type="ECO:0000256" key="2">
    <source>
        <dbReference type="ARBA" id="ARBA00022490"/>
    </source>
</evidence>
<dbReference type="PANTHER" id="PTHR43420">
    <property type="entry name" value="ACETYLTRANSFERASE"/>
    <property type="match status" value="1"/>
</dbReference>
<organism evidence="6">
    <name type="scientific">marine metagenome</name>
    <dbReference type="NCBI Taxonomy" id="408172"/>
    <lineage>
        <taxon>unclassified sequences</taxon>
        <taxon>metagenomes</taxon>
        <taxon>ecological metagenomes</taxon>
    </lineage>
</organism>
<evidence type="ECO:0000256" key="3">
    <source>
        <dbReference type="ARBA" id="ARBA00022679"/>
    </source>
</evidence>
<dbReference type="Gene3D" id="3.40.630.30">
    <property type="match status" value="1"/>
</dbReference>
<evidence type="ECO:0000256" key="1">
    <source>
        <dbReference type="ARBA" id="ARBA00005395"/>
    </source>
</evidence>
<dbReference type="InterPro" id="IPR050680">
    <property type="entry name" value="YpeA/RimI_acetyltransf"/>
</dbReference>
<dbReference type="PANTHER" id="PTHR43420:SF12">
    <property type="entry name" value="N-ACETYLTRANSFERASE DOMAIN-CONTAINING PROTEIN"/>
    <property type="match status" value="1"/>
</dbReference>
<dbReference type="PROSITE" id="PS51186">
    <property type="entry name" value="GNAT"/>
    <property type="match status" value="1"/>
</dbReference>
<reference evidence="6" key="1">
    <citation type="submission" date="2018-05" db="EMBL/GenBank/DDBJ databases">
        <authorList>
            <person name="Lanie J.A."/>
            <person name="Ng W.-L."/>
            <person name="Kazmierczak K.M."/>
            <person name="Andrzejewski T.M."/>
            <person name="Davidsen T.M."/>
            <person name="Wayne K.J."/>
            <person name="Tettelin H."/>
            <person name="Glass J.I."/>
            <person name="Rusch D."/>
            <person name="Podicherti R."/>
            <person name="Tsui H.-C.T."/>
            <person name="Winkler M.E."/>
        </authorList>
    </citation>
    <scope>NUCLEOTIDE SEQUENCE</scope>
</reference>